<evidence type="ECO:0000313" key="1">
    <source>
        <dbReference type="EMBL" id="MDX9686475.1"/>
    </source>
</evidence>
<evidence type="ECO:0000313" key="2">
    <source>
        <dbReference type="Proteomes" id="UP001281217"/>
    </source>
</evidence>
<gene>
    <name evidence="1" type="ORF">RED13_000868</name>
</gene>
<sequence>MNRSIGDTAARVFSSQFYSAIGFGKSVPVAFEQARNALMLEGIPESSTPVLYLREGVEADDLILVKPREKLRSAL</sequence>
<reference evidence="2" key="1">
    <citation type="submission" date="2023-07" db="EMBL/GenBank/DDBJ databases">
        <authorList>
            <person name="de Witt J."/>
        </authorList>
    </citation>
    <scope>NUCLEOTIDE SEQUENCE [LARGE SCALE GENOMIC DNA]</scope>
    <source>
        <strain evidence="2">FZJ</strain>
    </source>
</reference>
<protein>
    <submittedName>
        <fullName evidence="1">Uncharacterized protein</fullName>
    </submittedName>
</protein>
<name>A0ABU5BUS6_9GAMM</name>
<accession>A0ABU5BUS6</accession>
<dbReference type="EMBL" id="JAVRDO010000002">
    <property type="protein sequence ID" value="MDX9686475.1"/>
    <property type="molecule type" value="Genomic_DNA"/>
</dbReference>
<comment type="caution">
    <text evidence="1">The sequence shown here is derived from an EMBL/GenBank/DDBJ whole genome shotgun (WGS) entry which is preliminary data.</text>
</comment>
<organism evidence="1 2">
    <name type="scientific">Halopseudomonas formosensis</name>
    <dbReference type="NCBI Taxonomy" id="1002526"/>
    <lineage>
        <taxon>Bacteria</taxon>
        <taxon>Pseudomonadati</taxon>
        <taxon>Pseudomonadota</taxon>
        <taxon>Gammaproteobacteria</taxon>
        <taxon>Pseudomonadales</taxon>
        <taxon>Pseudomonadaceae</taxon>
        <taxon>Halopseudomonas</taxon>
    </lineage>
</organism>
<proteinExistence type="predicted"/>
<dbReference type="Proteomes" id="UP001281217">
    <property type="component" value="Unassembled WGS sequence"/>
</dbReference>
<dbReference type="RefSeq" id="WP_233048774.1">
    <property type="nucleotide sequence ID" value="NZ_JAVRDO010000002.1"/>
</dbReference>
<keyword evidence="2" id="KW-1185">Reference proteome</keyword>